<evidence type="ECO:0000313" key="6">
    <source>
        <dbReference type="Proteomes" id="UP000824073"/>
    </source>
</evidence>
<feature type="domain" description="Rv2993c-like N-terminal" evidence="4">
    <location>
        <begin position="3"/>
        <end position="49"/>
    </location>
</feature>
<name>A0A9D1IVL4_9CLOT</name>
<feature type="domain" description="Fumarylacetoacetase-like C-terminal" evidence="3">
    <location>
        <begin position="56"/>
        <end position="252"/>
    </location>
</feature>
<dbReference type="EMBL" id="DVMR01000011">
    <property type="protein sequence ID" value="HIU42844.1"/>
    <property type="molecule type" value="Genomic_DNA"/>
</dbReference>
<sequence>MDRIIRFRYGDSASYGLLEGDTVRRLVGVCPEQLVKTDELLSLDGLERLVPCVPSKIIGTGLNYRDVILAPGESLPDRPKIFLKAPTALILSGQNVVQPPMVKELSCEVELGVVVGKTAKCVPQDEAFDYIWGYLVANDMTASDLQREDTLWARAKSFDTFLPVSGEIVTDIDPSALTLRSTINGQPAQSGSTADLICNIPWLISYISHVMTLLPGDLIITGTPSGYGKRVHAGDRMVMEIDGVGRLENQVVPFEGAWLF</sequence>
<accession>A0A9D1IVL4</accession>
<dbReference type="Pfam" id="PF01557">
    <property type="entry name" value="FAA_hydrolase"/>
    <property type="match status" value="1"/>
</dbReference>
<evidence type="ECO:0000259" key="3">
    <source>
        <dbReference type="Pfam" id="PF01557"/>
    </source>
</evidence>
<organism evidence="5 6">
    <name type="scientific">Candidatus Ventrousia excrementavium</name>
    <dbReference type="NCBI Taxonomy" id="2840961"/>
    <lineage>
        <taxon>Bacteria</taxon>
        <taxon>Bacillati</taxon>
        <taxon>Bacillota</taxon>
        <taxon>Clostridia</taxon>
        <taxon>Eubacteriales</taxon>
        <taxon>Clostridiaceae</taxon>
        <taxon>Clostridiaceae incertae sedis</taxon>
        <taxon>Candidatus Ventrousia</taxon>
    </lineage>
</organism>
<keyword evidence="5" id="KW-0378">Hydrolase</keyword>
<dbReference type="InterPro" id="IPR011234">
    <property type="entry name" value="Fumarylacetoacetase-like_C"/>
</dbReference>
<dbReference type="GO" id="GO:0046872">
    <property type="term" value="F:metal ion binding"/>
    <property type="evidence" value="ECO:0007669"/>
    <property type="project" value="UniProtKB-KW"/>
</dbReference>
<reference evidence="5" key="2">
    <citation type="journal article" date="2021" name="PeerJ">
        <title>Extensive microbial diversity within the chicken gut microbiome revealed by metagenomics and culture.</title>
        <authorList>
            <person name="Gilroy R."/>
            <person name="Ravi A."/>
            <person name="Getino M."/>
            <person name="Pursley I."/>
            <person name="Horton D.L."/>
            <person name="Alikhan N.F."/>
            <person name="Baker D."/>
            <person name="Gharbi K."/>
            <person name="Hall N."/>
            <person name="Watson M."/>
            <person name="Adriaenssens E.M."/>
            <person name="Foster-Nyarko E."/>
            <person name="Jarju S."/>
            <person name="Secka A."/>
            <person name="Antonio M."/>
            <person name="Oren A."/>
            <person name="Chaudhuri R.R."/>
            <person name="La Ragione R."/>
            <person name="Hildebrand F."/>
            <person name="Pallen M.J."/>
        </authorList>
    </citation>
    <scope>NUCLEOTIDE SEQUENCE</scope>
    <source>
        <strain evidence="5">CHK191-8634</strain>
    </source>
</reference>
<dbReference type="Proteomes" id="UP000824073">
    <property type="component" value="Unassembled WGS sequence"/>
</dbReference>
<dbReference type="Pfam" id="PF10370">
    <property type="entry name" value="Rv2993c-like_N"/>
    <property type="match status" value="1"/>
</dbReference>
<evidence type="ECO:0000313" key="5">
    <source>
        <dbReference type="EMBL" id="HIU42844.1"/>
    </source>
</evidence>
<proteinExistence type="inferred from homology"/>
<evidence type="ECO:0000256" key="2">
    <source>
        <dbReference type="ARBA" id="ARBA00022723"/>
    </source>
</evidence>
<reference evidence="5" key="1">
    <citation type="submission" date="2020-10" db="EMBL/GenBank/DDBJ databases">
        <authorList>
            <person name="Gilroy R."/>
        </authorList>
    </citation>
    <scope>NUCLEOTIDE SEQUENCE</scope>
    <source>
        <strain evidence="5">CHK191-8634</strain>
    </source>
</reference>
<evidence type="ECO:0000259" key="4">
    <source>
        <dbReference type="Pfam" id="PF10370"/>
    </source>
</evidence>
<keyword evidence="2" id="KW-0479">Metal-binding</keyword>
<dbReference type="GO" id="GO:0018773">
    <property type="term" value="F:acetylpyruvate hydrolase activity"/>
    <property type="evidence" value="ECO:0007669"/>
    <property type="project" value="TreeGrafter"/>
</dbReference>
<dbReference type="PANTHER" id="PTHR11820">
    <property type="entry name" value="ACYLPYRUVASE"/>
    <property type="match status" value="1"/>
</dbReference>
<dbReference type="InterPro" id="IPR036663">
    <property type="entry name" value="Fumarylacetoacetase_C_sf"/>
</dbReference>
<dbReference type="Gene3D" id="3.90.850.10">
    <property type="entry name" value="Fumarylacetoacetase-like, C-terminal domain"/>
    <property type="match status" value="1"/>
</dbReference>
<dbReference type="AlphaFoldDB" id="A0A9D1IVL4"/>
<comment type="caution">
    <text evidence="5">The sequence shown here is derived from an EMBL/GenBank/DDBJ whole genome shotgun (WGS) entry which is preliminary data.</text>
</comment>
<comment type="similarity">
    <text evidence="1">Belongs to the FAH family.</text>
</comment>
<dbReference type="PANTHER" id="PTHR11820:SF7">
    <property type="entry name" value="ACYLPYRUVASE FAHD1, MITOCHONDRIAL"/>
    <property type="match status" value="1"/>
</dbReference>
<dbReference type="SUPFAM" id="SSF56529">
    <property type="entry name" value="FAH"/>
    <property type="match status" value="1"/>
</dbReference>
<protein>
    <submittedName>
        <fullName evidence="5">Fumarylacetoacetate hydrolase family protein</fullName>
    </submittedName>
</protein>
<gene>
    <name evidence="5" type="ORF">IAB67_00925</name>
</gene>
<evidence type="ECO:0000256" key="1">
    <source>
        <dbReference type="ARBA" id="ARBA00010211"/>
    </source>
</evidence>
<dbReference type="InterPro" id="IPR018833">
    <property type="entry name" value="Rv2993c-like_N"/>
</dbReference>